<evidence type="ECO:0000259" key="4">
    <source>
        <dbReference type="Pfam" id="PF10145"/>
    </source>
</evidence>
<organism evidence="5">
    <name type="scientific">marine sediment metagenome</name>
    <dbReference type="NCBI Taxonomy" id="412755"/>
    <lineage>
        <taxon>unclassified sequences</taxon>
        <taxon>metagenomes</taxon>
        <taxon>ecological metagenomes</taxon>
    </lineage>
</organism>
<dbReference type="PANTHER" id="PTHR37813:SF1">
    <property type="entry name" value="FELS-2 PROPHAGE PROTEIN"/>
    <property type="match status" value="1"/>
</dbReference>
<keyword evidence="2" id="KW-0175">Coiled coil</keyword>
<dbReference type="PANTHER" id="PTHR37813">
    <property type="entry name" value="FELS-2 PROPHAGE PROTEIN"/>
    <property type="match status" value="1"/>
</dbReference>
<evidence type="ECO:0000256" key="2">
    <source>
        <dbReference type="SAM" id="Coils"/>
    </source>
</evidence>
<dbReference type="AlphaFoldDB" id="A0A0F9GIC6"/>
<protein>
    <recommendedName>
        <fullName evidence="4">Phage tail tape measure protein domain-containing protein</fullName>
    </recommendedName>
</protein>
<keyword evidence="3" id="KW-0472">Membrane</keyword>
<feature type="domain" description="Phage tail tape measure protein" evidence="4">
    <location>
        <begin position="95"/>
        <end position="283"/>
    </location>
</feature>
<dbReference type="NCBIfam" id="TIGR01760">
    <property type="entry name" value="tape_meas_TP901"/>
    <property type="match status" value="1"/>
</dbReference>
<sequence length="814" mass="86484">MPEFEDLGVRAVVKDIGKFLGDLGRMNKGVQSTSQQMQRWGRGMQTAGMQLTKFVTLPIIALGAGSLKMASDFETAFTEVTTLFDLPKKQVESLRKDVLELARTMGIDPVEAARAMYQAISAGVPAANVIGFLTENVKLAVGGVSDLETVVDLTTTVMNAFGKSTADLTDIQDSLFLAVRQGKTTIGELGQSYFQVAPVAAAFNLEIDEMNAVLATLALNGVPTAEAMTQIRAAILALGAPTIRQRKRLDEMGISFTEAEFAERGFIDIARELFVATGGNKEQLRKLLGSVEAVNAVLVIAGSGYQTATRFLGEYTNKAGSAQVAFDKMNATFGRQVTLLKTELKVALIKLGTALIPVARMMLKALRVVMSVLNQLVNIFVALPKPMQIAIIAFFALLAAIGPVLVIVGTLLVAMGAFVALMPFISVALFHLAVAFAAVLIPMGVFLGVALLLIAVAPLIIDNWEPISKFFTRSLPAAFEAAGKAVKDVILGIPKFLSGVAAKAIKIGSSIINAVSQGMAAAASGLFRIVGQIVSGVIRLMNPFNWVMNSTMVETYAAAGEMSARNMQRAFQNEIRAHARESSRAVVEGLGVEEAAKEVEDIAEEAGEDAGNAFIEALEDIVNRSMGALTSTLAAPLAAMRSIVQSLAGELQRLAGLPSVESAQEDLKRAQLAVQEAALRPSLREAEQARERIGDIDDEIDALVEQREELINLAHGHTAESDAVDDEIRALAKEKEALETSAQQAEDAAAAIQEQIAALNDLAAAREAERAVAVARAAIADQTLATDKEILAALGTMEPVVREVTSAINAQVDD</sequence>
<evidence type="ECO:0000313" key="5">
    <source>
        <dbReference type="EMBL" id="KKL98553.1"/>
    </source>
</evidence>
<feature type="transmembrane region" description="Helical" evidence="3">
    <location>
        <begin position="365"/>
        <end position="383"/>
    </location>
</feature>
<evidence type="ECO:0000256" key="3">
    <source>
        <dbReference type="SAM" id="Phobius"/>
    </source>
</evidence>
<proteinExistence type="predicted"/>
<dbReference type="Pfam" id="PF10145">
    <property type="entry name" value="PhageMin_Tail"/>
    <property type="match status" value="1"/>
</dbReference>
<keyword evidence="3" id="KW-1133">Transmembrane helix</keyword>
<keyword evidence="1" id="KW-1188">Viral release from host cell</keyword>
<feature type="transmembrane region" description="Helical" evidence="3">
    <location>
        <begin position="428"/>
        <end position="461"/>
    </location>
</feature>
<accession>A0A0F9GIC6</accession>
<keyword evidence="3" id="KW-0812">Transmembrane</keyword>
<feature type="coiled-coil region" evidence="2">
    <location>
        <begin position="660"/>
        <end position="769"/>
    </location>
</feature>
<comment type="caution">
    <text evidence="5">The sequence shown here is derived from an EMBL/GenBank/DDBJ whole genome shotgun (WGS) entry which is preliminary data.</text>
</comment>
<feature type="transmembrane region" description="Helical" evidence="3">
    <location>
        <begin position="389"/>
        <end position="421"/>
    </location>
</feature>
<gene>
    <name evidence="5" type="ORF">LCGC14_1823260</name>
</gene>
<evidence type="ECO:0000256" key="1">
    <source>
        <dbReference type="ARBA" id="ARBA00022612"/>
    </source>
</evidence>
<dbReference type="InterPro" id="IPR010090">
    <property type="entry name" value="Phage_tape_meas"/>
</dbReference>
<dbReference type="EMBL" id="LAZR01017889">
    <property type="protein sequence ID" value="KKL98553.1"/>
    <property type="molecule type" value="Genomic_DNA"/>
</dbReference>
<name>A0A0F9GIC6_9ZZZZ</name>
<feature type="non-terminal residue" evidence="5">
    <location>
        <position position="814"/>
    </location>
</feature>
<reference evidence="5" key="1">
    <citation type="journal article" date="2015" name="Nature">
        <title>Complex archaea that bridge the gap between prokaryotes and eukaryotes.</title>
        <authorList>
            <person name="Spang A."/>
            <person name="Saw J.H."/>
            <person name="Jorgensen S.L."/>
            <person name="Zaremba-Niedzwiedzka K."/>
            <person name="Martijn J."/>
            <person name="Lind A.E."/>
            <person name="van Eijk R."/>
            <person name="Schleper C."/>
            <person name="Guy L."/>
            <person name="Ettema T.J."/>
        </authorList>
    </citation>
    <scope>NUCLEOTIDE SEQUENCE</scope>
</reference>